<dbReference type="PANTHER" id="PTHR47720">
    <property type="entry name" value="AQUAPORIN SIP2-1-RELATED"/>
    <property type="match status" value="1"/>
</dbReference>
<accession>A0A1U7ZJH8</accession>
<gene>
    <name evidence="7" type="primary">LOC104593555</name>
</gene>
<dbReference type="Gene3D" id="1.20.1080.10">
    <property type="entry name" value="Glycerol uptake facilitator protein"/>
    <property type="match status" value="1"/>
</dbReference>
<dbReference type="KEGG" id="nnu:104593555"/>
<keyword evidence="5" id="KW-0813">Transport</keyword>
<dbReference type="SUPFAM" id="SSF81338">
    <property type="entry name" value="Aquaporin-like"/>
    <property type="match status" value="1"/>
</dbReference>
<evidence type="ECO:0000256" key="2">
    <source>
        <dbReference type="ARBA" id="ARBA00022692"/>
    </source>
</evidence>
<dbReference type="InterPro" id="IPR023271">
    <property type="entry name" value="Aquaporin-like"/>
</dbReference>
<evidence type="ECO:0000256" key="3">
    <source>
        <dbReference type="ARBA" id="ARBA00022989"/>
    </source>
</evidence>
<sequence length="238" mass="26962">MAGNQVIFSDFLMSFICVWSRTLSSLFVNNFLGFKSDPRGEIIKGILYVLRLFFYGWLSKILRGASYNPLTVLSQAISGKHSRLFFTLGARIPAQVMGAIIATNLILRIFPHIGYEPLLKVDMIRGVLIEGVLAFAVIVIRLEATQNHPNNFFLRTWIYSICRLALHILGSGLTGGCMNPISAIGRAYTRGDHITKELIFVYWLAPFEATVVGVWTFRLFIQIKEKKEDKLDRKIKSE</sequence>
<dbReference type="InterPro" id="IPR000425">
    <property type="entry name" value="MIP"/>
</dbReference>
<evidence type="ECO:0000256" key="4">
    <source>
        <dbReference type="ARBA" id="ARBA00023136"/>
    </source>
</evidence>
<evidence type="ECO:0000256" key="5">
    <source>
        <dbReference type="RuleBase" id="RU000477"/>
    </source>
</evidence>
<keyword evidence="4" id="KW-0472">Membrane</keyword>
<dbReference type="RefSeq" id="XP_010251757.1">
    <property type="nucleotide sequence ID" value="XM_010253455.1"/>
</dbReference>
<dbReference type="PRINTS" id="PR00783">
    <property type="entry name" value="MINTRINSICP"/>
</dbReference>
<reference evidence="7" key="1">
    <citation type="submission" date="2025-08" db="UniProtKB">
        <authorList>
            <consortium name="RefSeq"/>
        </authorList>
    </citation>
    <scope>IDENTIFICATION</scope>
</reference>
<dbReference type="InterPro" id="IPR044226">
    <property type="entry name" value="SIP2-1-like"/>
</dbReference>
<keyword evidence="3" id="KW-1133">Transmembrane helix</keyword>
<dbReference type="eggNOG" id="KOG0223">
    <property type="taxonomic scope" value="Eukaryota"/>
</dbReference>
<dbReference type="Proteomes" id="UP000189703">
    <property type="component" value="Unplaced"/>
</dbReference>
<keyword evidence="2 5" id="KW-0812">Transmembrane</keyword>
<comment type="subcellular location">
    <subcellularLocation>
        <location evidence="1">Membrane</location>
        <topology evidence="1">Multi-pass membrane protein</topology>
    </subcellularLocation>
</comment>
<evidence type="ECO:0000313" key="7">
    <source>
        <dbReference type="RefSeq" id="XP_010251757.1"/>
    </source>
</evidence>
<keyword evidence="6" id="KW-1185">Reference proteome</keyword>
<comment type="similarity">
    <text evidence="5">Belongs to the MIP/aquaporin (TC 1.A.8) family.</text>
</comment>
<dbReference type="PANTHER" id="PTHR47720:SF1">
    <property type="entry name" value="AQUAPORIN SIP2-1-RELATED"/>
    <property type="match status" value="1"/>
</dbReference>
<proteinExistence type="inferred from homology"/>
<protein>
    <submittedName>
        <fullName evidence="7">Probable aquaporin SIP2-1</fullName>
    </submittedName>
</protein>
<dbReference type="AlphaFoldDB" id="A0A1U7ZJH8"/>
<dbReference type="GO" id="GO:0015267">
    <property type="term" value="F:channel activity"/>
    <property type="evidence" value="ECO:0007669"/>
    <property type="project" value="InterPro"/>
</dbReference>
<name>A0A1U7ZJH8_NELNU</name>
<dbReference type="OrthoDB" id="1580043at2759"/>
<dbReference type="STRING" id="4432.A0A1U7ZJH8"/>
<evidence type="ECO:0000256" key="1">
    <source>
        <dbReference type="ARBA" id="ARBA00004141"/>
    </source>
</evidence>
<organism evidence="6 7">
    <name type="scientific">Nelumbo nucifera</name>
    <name type="common">Sacred lotus</name>
    <dbReference type="NCBI Taxonomy" id="4432"/>
    <lineage>
        <taxon>Eukaryota</taxon>
        <taxon>Viridiplantae</taxon>
        <taxon>Streptophyta</taxon>
        <taxon>Embryophyta</taxon>
        <taxon>Tracheophyta</taxon>
        <taxon>Spermatophyta</taxon>
        <taxon>Magnoliopsida</taxon>
        <taxon>Proteales</taxon>
        <taxon>Nelumbonaceae</taxon>
        <taxon>Nelumbo</taxon>
    </lineage>
</organism>
<dbReference type="Pfam" id="PF00230">
    <property type="entry name" value="MIP"/>
    <property type="match status" value="1"/>
</dbReference>
<dbReference type="GO" id="GO:0016020">
    <property type="term" value="C:membrane"/>
    <property type="evidence" value="ECO:0007669"/>
    <property type="project" value="UniProtKB-SubCell"/>
</dbReference>
<dbReference type="GeneID" id="104593555"/>
<evidence type="ECO:0000313" key="6">
    <source>
        <dbReference type="Proteomes" id="UP000189703"/>
    </source>
</evidence>
<dbReference type="GO" id="GO:0005783">
    <property type="term" value="C:endoplasmic reticulum"/>
    <property type="evidence" value="ECO:0000318"/>
    <property type="project" value="GO_Central"/>
</dbReference>